<sequence>MSARLFRLFGTVIGLCGCVLVLGGLAELLG</sequence>
<dbReference type="EMBL" id="CP024985">
    <property type="protein sequence ID" value="ATZ25210.1"/>
    <property type="molecule type" value="Genomic_DNA"/>
</dbReference>
<dbReference type="KEGG" id="slx:SLAV_16800"/>
<dbReference type="Proteomes" id="UP000231791">
    <property type="component" value="Chromosome"/>
</dbReference>
<gene>
    <name evidence="1" type="ORF">SLAV_16800</name>
</gene>
<evidence type="ECO:0000313" key="2">
    <source>
        <dbReference type="Proteomes" id="UP000231791"/>
    </source>
</evidence>
<keyword evidence="2" id="KW-1185">Reference proteome</keyword>
<accession>A0A2K8PGE6</accession>
<proteinExistence type="predicted"/>
<organism evidence="1 2">
    <name type="scientific">Streptomyces lavendulae subsp. lavendulae</name>
    <dbReference type="NCBI Taxonomy" id="58340"/>
    <lineage>
        <taxon>Bacteria</taxon>
        <taxon>Bacillati</taxon>
        <taxon>Actinomycetota</taxon>
        <taxon>Actinomycetes</taxon>
        <taxon>Kitasatosporales</taxon>
        <taxon>Streptomycetaceae</taxon>
        <taxon>Streptomyces</taxon>
    </lineage>
</organism>
<name>A0A2K8PGE6_STRLA</name>
<dbReference type="AlphaFoldDB" id="A0A2K8PGE6"/>
<dbReference type="PROSITE" id="PS51257">
    <property type="entry name" value="PROKAR_LIPOPROTEIN"/>
    <property type="match status" value="1"/>
</dbReference>
<evidence type="ECO:0000313" key="1">
    <source>
        <dbReference type="EMBL" id="ATZ25210.1"/>
    </source>
</evidence>
<reference evidence="1 2" key="1">
    <citation type="submission" date="2017-11" db="EMBL/GenBank/DDBJ databases">
        <title>Complete genome sequence of Streptomyces lavendulae subsp. lavendulae CCM 3239 (formerly 'Streptomyces aureofaciens CCM 3239'), the producer of the angucycline-type antibiotic auricin.</title>
        <authorList>
            <person name="Busche T."/>
            <person name="Novakova R."/>
            <person name="Al'Dilaimi A."/>
            <person name="Homerova D."/>
            <person name="Feckova L."/>
            <person name="Rezuchova B."/>
            <person name="Mingyar E."/>
            <person name="Csolleiova D."/>
            <person name="Bekeova C."/>
            <person name="Winkler A."/>
            <person name="Sevcikova B."/>
            <person name="Kalinowski J."/>
            <person name="Kormanec J."/>
            <person name="Ruckert C."/>
        </authorList>
    </citation>
    <scope>NUCLEOTIDE SEQUENCE [LARGE SCALE GENOMIC DNA]</scope>
    <source>
        <strain evidence="1 2">CCM 3239</strain>
    </source>
</reference>
<protein>
    <submittedName>
        <fullName evidence="1">Uncharacterized protein</fullName>
    </submittedName>
</protein>